<proteinExistence type="predicted"/>
<name>A0ACB9VS72_CHAAC</name>
<reference evidence="1" key="1">
    <citation type="submission" date="2022-05" db="EMBL/GenBank/DDBJ databases">
        <title>Chromosome-level genome of Chaenocephalus aceratus.</title>
        <authorList>
            <person name="Park H."/>
        </authorList>
    </citation>
    <scope>NUCLEOTIDE SEQUENCE</scope>
    <source>
        <strain evidence="1">KU_202001</strain>
    </source>
</reference>
<comment type="caution">
    <text evidence="1">The sequence shown here is derived from an EMBL/GenBank/DDBJ whole genome shotgun (WGS) entry which is preliminary data.</text>
</comment>
<evidence type="ECO:0000313" key="2">
    <source>
        <dbReference type="Proteomes" id="UP001057452"/>
    </source>
</evidence>
<evidence type="ECO:0000313" key="1">
    <source>
        <dbReference type="EMBL" id="KAI4802793.1"/>
    </source>
</evidence>
<sequence>AKSEHTHCVARALWQASQCGTAWAEVPARCQGFVCHARSTAAIAPTAQLAL</sequence>
<gene>
    <name evidence="1" type="ORF">KUCAC02_006369</name>
</gene>
<dbReference type="EMBL" id="CM043807">
    <property type="protein sequence ID" value="KAI4802793.1"/>
    <property type="molecule type" value="Genomic_DNA"/>
</dbReference>
<organism evidence="1 2">
    <name type="scientific">Chaenocephalus aceratus</name>
    <name type="common">Blackfin icefish</name>
    <name type="synonym">Chaenichthys aceratus</name>
    <dbReference type="NCBI Taxonomy" id="36190"/>
    <lineage>
        <taxon>Eukaryota</taxon>
        <taxon>Metazoa</taxon>
        <taxon>Chordata</taxon>
        <taxon>Craniata</taxon>
        <taxon>Vertebrata</taxon>
        <taxon>Euteleostomi</taxon>
        <taxon>Actinopterygii</taxon>
        <taxon>Neopterygii</taxon>
        <taxon>Teleostei</taxon>
        <taxon>Neoteleostei</taxon>
        <taxon>Acanthomorphata</taxon>
        <taxon>Eupercaria</taxon>
        <taxon>Perciformes</taxon>
        <taxon>Notothenioidei</taxon>
        <taxon>Channichthyidae</taxon>
        <taxon>Chaenocephalus</taxon>
    </lineage>
</organism>
<accession>A0ACB9VS72</accession>
<keyword evidence="2" id="KW-1185">Reference proteome</keyword>
<protein>
    <submittedName>
        <fullName evidence="1">Uncharacterized protein</fullName>
    </submittedName>
</protein>
<feature type="non-terminal residue" evidence="1">
    <location>
        <position position="1"/>
    </location>
</feature>
<dbReference type="Proteomes" id="UP001057452">
    <property type="component" value="Chromosome 23"/>
</dbReference>
<feature type="non-terminal residue" evidence="1">
    <location>
        <position position="51"/>
    </location>
</feature>